<feature type="domain" description="ApeI dehydratase-like" evidence="1">
    <location>
        <begin position="16"/>
        <end position="91"/>
    </location>
</feature>
<dbReference type="AlphaFoldDB" id="A0A8I1JIE2"/>
<name>A0A8I1JIE2_9PSED</name>
<proteinExistence type="predicted"/>
<sequence length="123" mass="13835">MSEFEIFRVDHLIVSDSRFEVFFTINTKAVIFTEHFPDFPVVPGACIVGFVFECIEKMDKPIPGLFLLQRIAFLKPITPGLELHLVIDKKIGSGGCEVGKYNFKICQEVVNFCRGAISFGDSQ</sequence>
<dbReference type="Pfam" id="PF22818">
    <property type="entry name" value="ApeI-like"/>
    <property type="match status" value="1"/>
</dbReference>
<dbReference type="SUPFAM" id="SSF54637">
    <property type="entry name" value="Thioesterase/thiol ester dehydrase-isomerase"/>
    <property type="match status" value="1"/>
</dbReference>
<comment type="caution">
    <text evidence="2">The sequence shown here is derived from an EMBL/GenBank/DDBJ whole genome shotgun (WGS) entry which is preliminary data.</text>
</comment>
<protein>
    <recommendedName>
        <fullName evidence="1">ApeI dehydratase-like domain-containing protein</fullName>
    </recommendedName>
</protein>
<dbReference type="Gene3D" id="3.10.129.10">
    <property type="entry name" value="Hotdog Thioesterase"/>
    <property type="match status" value="1"/>
</dbReference>
<dbReference type="InterPro" id="IPR029069">
    <property type="entry name" value="HotDog_dom_sf"/>
</dbReference>
<evidence type="ECO:0000259" key="1">
    <source>
        <dbReference type="Pfam" id="PF22818"/>
    </source>
</evidence>
<reference evidence="2" key="1">
    <citation type="submission" date="2020-12" db="EMBL/GenBank/DDBJ databases">
        <title>Comparative genomic insights into the epidemiology and virulence of plant pathogenic Pseudomonads from Turkey.</title>
        <authorList>
            <person name="Dillon M."/>
            <person name="Ruiz-Bedoya T."/>
            <person name="Bendalovic-Torma C."/>
            <person name="Guttman K.M."/>
            <person name="Kwak H."/>
            <person name="Middleton M.A."/>
            <person name="Wang P.W."/>
            <person name="Horuz S."/>
            <person name="Aysan Y."/>
            <person name="Guttman D.S."/>
        </authorList>
    </citation>
    <scope>NUCLEOTIDE SEQUENCE</scope>
    <source>
        <strain evidence="2">S5_IA_3a</strain>
    </source>
</reference>
<evidence type="ECO:0000313" key="3">
    <source>
        <dbReference type="Proteomes" id="UP000645865"/>
    </source>
</evidence>
<dbReference type="Proteomes" id="UP000645865">
    <property type="component" value="Unassembled WGS sequence"/>
</dbReference>
<dbReference type="EMBL" id="JAEILH010000047">
    <property type="protein sequence ID" value="MBI6627201.1"/>
    <property type="molecule type" value="Genomic_DNA"/>
</dbReference>
<dbReference type="RefSeq" id="WP_198712564.1">
    <property type="nucleotide sequence ID" value="NZ_JAEILH010000047.1"/>
</dbReference>
<dbReference type="InterPro" id="IPR054545">
    <property type="entry name" value="ApeI-like"/>
</dbReference>
<evidence type="ECO:0000313" key="2">
    <source>
        <dbReference type="EMBL" id="MBI6627201.1"/>
    </source>
</evidence>
<gene>
    <name evidence="2" type="ORF">YA0853_26640</name>
</gene>
<organism evidence="2 3">
    <name type="scientific">Pseudomonas rhodesiae</name>
    <dbReference type="NCBI Taxonomy" id="76760"/>
    <lineage>
        <taxon>Bacteria</taxon>
        <taxon>Pseudomonadati</taxon>
        <taxon>Pseudomonadota</taxon>
        <taxon>Gammaproteobacteria</taxon>
        <taxon>Pseudomonadales</taxon>
        <taxon>Pseudomonadaceae</taxon>
        <taxon>Pseudomonas</taxon>
    </lineage>
</organism>
<accession>A0A8I1JIE2</accession>